<dbReference type="RefSeq" id="WP_237230875.1">
    <property type="nucleotide sequence ID" value="NZ_JAKKDV010000002.1"/>
</dbReference>
<evidence type="ECO:0000256" key="1">
    <source>
        <dbReference type="SAM" id="Coils"/>
    </source>
</evidence>
<protein>
    <recommendedName>
        <fullName evidence="2">Rad50/SbcC-type AAA domain-containing protein</fullName>
    </recommendedName>
</protein>
<feature type="coiled-coil region" evidence="1">
    <location>
        <begin position="413"/>
        <end position="461"/>
    </location>
</feature>
<comment type="caution">
    <text evidence="3">The sequence shown here is derived from an EMBL/GenBank/DDBJ whole genome shotgun (WGS) entry which is preliminary data.</text>
</comment>
<keyword evidence="1" id="KW-0175">Coiled coil</keyword>
<sequence>MLKINNIKINVNTNNGLFGTFHTFKKGLNIVRGNNTSGKSSLFQAIVYALGFEELIGGRFEKTMQSVLKDQVEYPKSTFHNVLQSFVLLEIENSNKDIITLRRFVHSPNRKSQLVDVYFGSLLVNPTLENRPMFIHDNGGASDENYGFHLYLEEFLNWHLPKVLTNKGDLRKIYIQQVASSFIIEQKSGWSDFFATMPIYGLNNKEARVVEFILNMDVYGNKMKKQELGITKRILENDWSNLSKSFEKFTQKGGGKLVGLSDSPMIINNLNEIDILLSKDKNDYTISNYLDIIIEEFDTLNQSETVTIKDKINGDENLIVKNEEQLNQLSFDIEMLSSELTFDKQKLSNFNYQLENLTEDLRKNKGAFKVQKMGAEIELKVSQNNCPTCSQEINDSLLPLSVKQVPMRLEDNINFLSAQIKMLEVNIESLESKIINKDNNLNKLRIAQNNLRSQIRELKKELTSDDRLPSIVDIEYRLNLKKRIEFYSKYLEDFAELKEELSSLSNKWKRILEEQEKLKKDTFSPNDISKLKSLSDNFKSLLSVFNYSSKTINDIAISDENYLPLAKKPNDEFYYNIRFDSSASDFVRSIWAYTCSLYKTSVDKNGNHPNLLMFDEPKQQDMSINDFTKFLKELASYKNAQTLLFASFENSDETFKKATSDIEFHLNYIDEKLIKPVE</sequence>
<dbReference type="InterPro" id="IPR038729">
    <property type="entry name" value="Rad50/SbcC_AAA"/>
</dbReference>
<reference evidence="3 4" key="1">
    <citation type="submission" date="2022-01" db="EMBL/GenBank/DDBJ databases">
        <title>Draft genome sequence of Sabulilitoribacter multivorans KCTC 32326.</title>
        <authorList>
            <person name="Oh J.-S."/>
        </authorList>
    </citation>
    <scope>NUCLEOTIDE SEQUENCE [LARGE SCALE GENOMIC DNA]</scope>
    <source>
        <strain evidence="3 4">M-M16</strain>
    </source>
</reference>
<dbReference type="Proteomes" id="UP001200022">
    <property type="component" value="Unassembled WGS sequence"/>
</dbReference>
<evidence type="ECO:0000313" key="3">
    <source>
        <dbReference type="EMBL" id="MCF7560192.1"/>
    </source>
</evidence>
<organism evidence="3 4">
    <name type="scientific">Flaviramulus multivorans</name>
    <dbReference type="NCBI Taxonomy" id="1304750"/>
    <lineage>
        <taxon>Bacteria</taxon>
        <taxon>Pseudomonadati</taxon>
        <taxon>Bacteroidota</taxon>
        <taxon>Flavobacteriia</taxon>
        <taxon>Flavobacteriales</taxon>
        <taxon>Flavobacteriaceae</taxon>
        <taxon>Flaviramulus</taxon>
    </lineage>
</organism>
<feature type="coiled-coil region" evidence="1">
    <location>
        <begin position="487"/>
        <end position="514"/>
    </location>
</feature>
<evidence type="ECO:0000313" key="4">
    <source>
        <dbReference type="Proteomes" id="UP001200022"/>
    </source>
</evidence>
<gene>
    <name evidence="3" type="ORF">L3X39_06035</name>
</gene>
<feature type="domain" description="Rad50/SbcC-type AAA" evidence="2">
    <location>
        <begin position="23"/>
        <end position="111"/>
    </location>
</feature>
<evidence type="ECO:0000259" key="2">
    <source>
        <dbReference type="Pfam" id="PF13476"/>
    </source>
</evidence>
<dbReference type="InterPro" id="IPR027417">
    <property type="entry name" value="P-loop_NTPase"/>
</dbReference>
<dbReference type="Pfam" id="PF13476">
    <property type="entry name" value="AAA_23"/>
    <property type="match status" value="1"/>
</dbReference>
<dbReference type="Gene3D" id="3.40.50.300">
    <property type="entry name" value="P-loop containing nucleotide triphosphate hydrolases"/>
    <property type="match status" value="1"/>
</dbReference>
<name>A0ABS9IHE8_9FLAO</name>
<keyword evidence="4" id="KW-1185">Reference proteome</keyword>
<dbReference type="PANTHER" id="PTHR32114">
    <property type="entry name" value="ABC TRANSPORTER ABCH.3"/>
    <property type="match status" value="1"/>
</dbReference>
<dbReference type="PANTHER" id="PTHR32114:SF2">
    <property type="entry name" value="ABC TRANSPORTER ABCH.3"/>
    <property type="match status" value="1"/>
</dbReference>
<accession>A0ABS9IHE8</accession>
<dbReference type="EMBL" id="JAKKDV010000002">
    <property type="protein sequence ID" value="MCF7560192.1"/>
    <property type="molecule type" value="Genomic_DNA"/>
</dbReference>
<proteinExistence type="predicted"/>